<dbReference type="SUPFAM" id="SSF53659">
    <property type="entry name" value="Isocitrate/Isopropylmalate dehydrogenase-like"/>
    <property type="match status" value="1"/>
</dbReference>
<protein>
    <recommendedName>
        <fullName evidence="6">Phosphate acetyltransferase</fullName>
        <ecNumber evidence="5">2.3.1.8</ecNumber>
    </recommendedName>
    <alternativeName>
        <fullName evidence="10">Phosphotransacetylase</fullName>
    </alternativeName>
</protein>
<reference evidence="13" key="1">
    <citation type="submission" date="2020-06" db="EMBL/GenBank/DDBJ databases">
        <authorList>
            <consortium name="Plant Systems Biology data submission"/>
        </authorList>
    </citation>
    <scope>NUCLEOTIDE SEQUENCE</scope>
    <source>
        <strain evidence="13">D6</strain>
    </source>
</reference>
<dbReference type="NCBIfam" id="NF007233">
    <property type="entry name" value="PRK09653.1"/>
    <property type="match status" value="1"/>
</dbReference>
<proteinExistence type="inferred from homology"/>
<comment type="similarity">
    <text evidence="4">In the N-terminal section; belongs to the CobB/CobQ family.</text>
</comment>
<evidence type="ECO:0000256" key="7">
    <source>
        <dbReference type="ARBA" id="ARBA00022490"/>
    </source>
</evidence>
<evidence type="ECO:0000313" key="13">
    <source>
        <dbReference type="EMBL" id="CAB9500132.1"/>
    </source>
</evidence>
<comment type="similarity">
    <text evidence="3">In the C-terminal section; belongs to the phosphate acetyltransferase and butyryltransferase family.</text>
</comment>
<dbReference type="AlphaFoldDB" id="A0A9N8DBH9"/>
<dbReference type="PANTHER" id="PTHR43356">
    <property type="entry name" value="PHOSPHATE ACETYLTRANSFERASE"/>
    <property type="match status" value="1"/>
</dbReference>
<feature type="domain" description="Phosphate acetyl/butaryl transferase" evidence="11">
    <location>
        <begin position="417"/>
        <end position="740"/>
    </location>
</feature>
<evidence type="ECO:0000256" key="3">
    <source>
        <dbReference type="ARBA" id="ARBA00008756"/>
    </source>
</evidence>
<dbReference type="EC" id="2.3.1.8" evidence="5"/>
<dbReference type="Pfam" id="PF01515">
    <property type="entry name" value="PTA_PTB"/>
    <property type="match status" value="1"/>
</dbReference>
<evidence type="ECO:0000256" key="2">
    <source>
        <dbReference type="ARBA" id="ARBA00004989"/>
    </source>
</evidence>
<evidence type="ECO:0000313" key="14">
    <source>
        <dbReference type="Proteomes" id="UP001153069"/>
    </source>
</evidence>
<accession>A0A9N8DBH9</accession>
<dbReference type="NCBIfam" id="TIGR00651">
    <property type="entry name" value="pta"/>
    <property type="match status" value="1"/>
</dbReference>
<dbReference type="CDD" id="cd03109">
    <property type="entry name" value="DTBS"/>
    <property type="match status" value="1"/>
</dbReference>
<dbReference type="PANTHER" id="PTHR43356:SF3">
    <property type="entry name" value="PHOSPHATE ACETYLTRANSFERASE"/>
    <property type="match status" value="1"/>
</dbReference>
<dbReference type="InterPro" id="IPR027417">
    <property type="entry name" value="P-loop_NTPase"/>
</dbReference>
<keyword evidence="14" id="KW-1185">Reference proteome</keyword>
<dbReference type="FunFam" id="3.40.50.10750:FF:000001">
    <property type="entry name" value="Phosphate acetyltransferase"/>
    <property type="match status" value="1"/>
</dbReference>
<dbReference type="NCBIfam" id="NF004167">
    <property type="entry name" value="PRK05632.1"/>
    <property type="match status" value="1"/>
</dbReference>
<evidence type="ECO:0000256" key="9">
    <source>
        <dbReference type="ARBA" id="ARBA00023315"/>
    </source>
</evidence>
<keyword evidence="7" id="KW-0963">Cytoplasm</keyword>
<dbReference type="GO" id="GO:0005737">
    <property type="term" value="C:cytoplasm"/>
    <property type="evidence" value="ECO:0007669"/>
    <property type="project" value="UniProtKB-SubCell"/>
</dbReference>
<dbReference type="Gene3D" id="3.40.50.10950">
    <property type="match status" value="1"/>
</dbReference>
<dbReference type="InterPro" id="IPR002505">
    <property type="entry name" value="PTA_PTB"/>
</dbReference>
<dbReference type="InterPro" id="IPR010766">
    <property type="entry name" value="DRTGG"/>
</dbReference>
<dbReference type="OrthoDB" id="67445at2759"/>
<evidence type="ECO:0000256" key="1">
    <source>
        <dbReference type="ARBA" id="ARBA00004496"/>
    </source>
</evidence>
<dbReference type="Pfam" id="PF13500">
    <property type="entry name" value="AAA_26"/>
    <property type="match status" value="1"/>
</dbReference>
<dbReference type="PIRSF" id="PIRSF006107">
    <property type="entry name" value="PhpActrans_proteobac"/>
    <property type="match status" value="1"/>
</dbReference>
<evidence type="ECO:0000256" key="10">
    <source>
        <dbReference type="ARBA" id="ARBA00031108"/>
    </source>
</evidence>
<dbReference type="Proteomes" id="UP001153069">
    <property type="component" value="Unassembled WGS sequence"/>
</dbReference>
<gene>
    <name evidence="13" type="ORF">SEMRO_76_G041700.1</name>
</gene>
<dbReference type="InterPro" id="IPR016475">
    <property type="entry name" value="P-Actrans_bac"/>
</dbReference>
<dbReference type="InterPro" id="IPR042112">
    <property type="entry name" value="P_AcTrfase_dom2"/>
</dbReference>
<dbReference type="InterPro" id="IPR004614">
    <property type="entry name" value="P_AcTrfase"/>
</dbReference>
<comment type="pathway">
    <text evidence="2">Metabolic intermediate biosynthesis; acetyl-CoA biosynthesis; acetyl-CoA from acetate: step 2/2.</text>
</comment>
<evidence type="ECO:0000256" key="8">
    <source>
        <dbReference type="ARBA" id="ARBA00022679"/>
    </source>
</evidence>
<evidence type="ECO:0000256" key="5">
    <source>
        <dbReference type="ARBA" id="ARBA00012707"/>
    </source>
</evidence>
<dbReference type="Pfam" id="PF07085">
    <property type="entry name" value="DRTGG"/>
    <property type="match status" value="1"/>
</dbReference>
<sequence>MGAFTDVIPASTANVNPTTRVSRSMRVAQRSPSPHQKATSLYIHSIEPGSGKALACLGVLDLVLARAQGTAKIGFFRPIIGRGTQVDEDTQLILEHFKLNQTFEESYGMRSDQASKLLGEHRMNEVIEVVIARYKALEARCDFVLCEGRHGSAVEFNLSLEMAKNLACSIMIVGSAQDRSVSETMETIQIAIDGFEAYGADIVGIVLNKADHSNVYPLTRELDARYKQKGYINTVIPYEEKLMTPRVYDVVEALNGEVLYGEQYLDNKVSSTILGTMQLQHVLNWIRKDGCLVVTSGDRGDIIVGAMQAHQSTNYPRLSGIVLTGGERPDPSIELLLDGVLNSLPIIYLETDSFTAASKCSTLKPSLRSCDREKISLSTQGFARHVPHTDRLVQRILGLSLPESHGRALRRTLTPKMFSYDLVSQARETIKHIVLPEGTDPRIIKAAAQLVTRKIAKLTLLGRPEEILKSATELGVNLDSKALSIIDPCSSTELLNKYAEVYYQLRKHKGTVPNVAEARDVVMDSTTFGTMMVHCGDADGLVSGAQHTTRQTIRPALQIIKTNPGVNLVSSVFLMCLDHHVLVYGDCAVNPNPTAPELADIAIASAETAQHFGIDARVAMLSYSSGDSGKGCEVEKVREATRLARERRPDILIEGPIQYDAAVDPDVAASKMPNSTVAGQATVFIFPDLNTGNTCYKSIQRETVGAVCIGPVLQGLKKPVNDLSRGCTVEDIVSTVVVTACQAQQVQQARSE</sequence>
<comment type="caution">
    <text evidence="13">The sequence shown here is derived from an EMBL/GenBank/DDBJ whole genome shotgun (WGS) entry which is preliminary data.</text>
</comment>
<evidence type="ECO:0000256" key="6">
    <source>
        <dbReference type="ARBA" id="ARBA00021528"/>
    </source>
</evidence>
<dbReference type="InterPro" id="IPR050500">
    <property type="entry name" value="Phos_Acetyltrans/Butyryltrans"/>
</dbReference>
<dbReference type="InterPro" id="IPR042113">
    <property type="entry name" value="P_AcTrfase_dom1"/>
</dbReference>
<dbReference type="SUPFAM" id="SSF52540">
    <property type="entry name" value="P-loop containing nucleoside triphosphate hydrolases"/>
    <property type="match status" value="1"/>
</dbReference>
<evidence type="ECO:0000256" key="4">
    <source>
        <dbReference type="ARBA" id="ARBA00009786"/>
    </source>
</evidence>
<feature type="domain" description="DRTGG" evidence="12">
    <location>
        <begin position="249"/>
        <end position="360"/>
    </location>
</feature>
<dbReference type="Gene3D" id="3.40.50.300">
    <property type="entry name" value="P-loop containing nucleotide triphosphate hydrolases"/>
    <property type="match status" value="1"/>
</dbReference>
<dbReference type="Gene3D" id="3.40.50.10750">
    <property type="entry name" value="Isocitrate/Isopropylmalate dehydrogenase-like"/>
    <property type="match status" value="1"/>
</dbReference>
<organism evidence="13 14">
    <name type="scientific">Seminavis robusta</name>
    <dbReference type="NCBI Taxonomy" id="568900"/>
    <lineage>
        <taxon>Eukaryota</taxon>
        <taxon>Sar</taxon>
        <taxon>Stramenopiles</taxon>
        <taxon>Ochrophyta</taxon>
        <taxon>Bacillariophyta</taxon>
        <taxon>Bacillariophyceae</taxon>
        <taxon>Bacillariophycidae</taxon>
        <taxon>Naviculales</taxon>
        <taxon>Naviculaceae</taxon>
        <taxon>Seminavis</taxon>
    </lineage>
</organism>
<keyword evidence="9" id="KW-0012">Acyltransferase</keyword>
<dbReference type="Gene3D" id="3.40.1390.20">
    <property type="entry name" value="HprK N-terminal domain-like"/>
    <property type="match status" value="1"/>
</dbReference>
<dbReference type="InterPro" id="IPR028979">
    <property type="entry name" value="Ser_kin/Pase_Hpr-like_N_sf"/>
</dbReference>
<keyword evidence="8" id="KW-0808">Transferase</keyword>
<evidence type="ECO:0000259" key="12">
    <source>
        <dbReference type="Pfam" id="PF07085"/>
    </source>
</evidence>
<dbReference type="GO" id="GO:0008959">
    <property type="term" value="F:phosphate acetyltransferase activity"/>
    <property type="evidence" value="ECO:0007669"/>
    <property type="project" value="UniProtKB-EC"/>
</dbReference>
<evidence type="ECO:0000259" key="11">
    <source>
        <dbReference type="Pfam" id="PF01515"/>
    </source>
</evidence>
<dbReference type="SUPFAM" id="SSF75138">
    <property type="entry name" value="HprK N-terminal domain-like"/>
    <property type="match status" value="1"/>
</dbReference>
<name>A0A9N8DBH9_9STRA</name>
<comment type="subcellular location">
    <subcellularLocation>
        <location evidence="1">Cytoplasm</location>
    </subcellularLocation>
</comment>
<dbReference type="EMBL" id="CAICTM010000075">
    <property type="protein sequence ID" value="CAB9500132.1"/>
    <property type="molecule type" value="Genomic_DNA"/>
</dbReference>